<name>A0AAD6USC6_9AGAR</name>
<protein>
    <submittedName>
        <fullName evidence="1">Uncharacterized protein</fullName>
    </submittedName>
</protein>
<sequence length="131" mass="14559">MPCVRLRLPDPVYPLLCSLLFTVLTHMHQQPADITALRWLNKQSREYACRLPSYRGAFGHSTRVSPRVGPLPHQSPRPRLPLGRAARGVLRGNRVHAASTEPYDVPASDSGFLTQCGPPSPLFIIPTHMCL</sequence>
<accession>A0AAD6USC6</accession>
<keyword evidence="2" id="KW-1185">Reference proteome</keyword>
<gene>
    <name evidence="1" type="ORF">GGX14DRAFT_406333</name>
</gene>
<evidence type="ECO:0000313" key="1">
    <source>
        <dbReference type="EMBL" id="KAJ7192535.1"/>
    </source>
</evidence>
<proteinExistence type="predicted"/>
<dbReference type="Proteomes" id="UP001219525">
    <property type="component" value="Unassembled WGS sequence"/>
</dbReference>
<reference evidence="1" key="1">
    <citation type="submission" date="2023-03" db="EMBL/GenBank/DDBJ databases">
        <title>Massive genome expansion in bonnet fungi (Mycena s.s.) driven by repeated elements and novel gene families across ecological guilds.</title>
        <authorList>
            <consortium name="Lawrence Berkeley National Laboratory"/>
            <person name="Harder C.B."/>
            <person name="Miyauchi S."/>
            <person name="Viragh M."/>
            <person name="Kuo A."/>
            <person name="Thoen E."/>
            <person name="Andreopoulos B."/>
            <person name="Lu D."/>
            <person name="Skrede I."/>
            <person name="Drula E."/>
            <person name="Henrissat B."/>
            <person name="Morin E."/>
            <person name="Kohler A."/>
            <person name="Barry K."/>
            <person name="LaButti K."/>
            <person name="Morin E."/>
            <person name="Salamov A."/>
            <person name="Lipzen A."/>
            <person name="Mereny Z."/>
            <person name="Hegedus B."/>
            <person name="Baldrian P."/>
            <person name="Stursova M."/>
            <person name="Weitz H."/>
            <person name="Taylor A."/>
            <person name="Grigoriev I.V."/>
            <person name="Nagy L.G."/>
            <person name="Martin F."/>
            <person name="Kauserud H."/>
        </authorList>
    </citation>
    <scope>NUCLEOTIDE SEQUENCE</scope>
    <source>
        <strain evidence="1">9144</strain>
    </source>
</reference>
<evidence type="ECO:0000313" key="2">
    <source>
        <dbReference type="Proteomes" id="UP001219525"/>
    </source>
</evidence>
<dbReference type="EMBL" id="JARJCW010000119">
    <property type="protein sequence ID" value="KAJ7192535.1"/>
    <property type="molecule type" value="Genomic_DNA"/>
</dbReference>
<organism evidence="1 2">
    <name type="scientific">Mycena pura</name>
    <dbReference type="NCBI Taxonomy" id="153505"/>
    <lineage>
        <taxon>Eukaryota</taxon>
        <taxon>Fungi</taxon>
        <taxon>Dikarya</taxon>
        <taxon>Basidiomycota</taxon>
        <taxon>Agaricomycotina</taxon>
        <taxon>Agaricomycetes</taxon>
        <taxon>Agaricomycetidae</taxon>
        <taxon>Agaricales</taxon>
        <taxon>Marasmiineae</taxon>
        <taxon>Mycenaceae</taxon>
        <taxon>Mycena</taxon>
    </lineage>
</organism>
<comment type="caution">
    <text evidence="1">The sequence shown here is derived from an EMBL/GenBank/DDBJ whole genome shotgun (WGS) entry which is preliminary data.</text>
</comment>
<dbReference type="AlphaFoldDB" id="A0AAD6USC6"/>